<evidence type="ECO:0000256" key="1">
    <source>
        <dbReference type="SAM" id="SignalP"/>
    </source>
</evidence>
<evidence type="ECO:0000313" key="3">
    <source>
        <dbReference type="Proteomes" id="UP000009222"/>
    </source>
</evidence>
<dbReference type="EMBL" id="CP001841">
    <property type="protein sequence ID" value="AEF81239.1"/>
    <property type="molecule type" value="Genomic_DNA"/>
</dbReference>
<dbReference type="InParanoid" id="F5Y980"/>
<keyword evidence="1" id="KW-0732">Signal</keyword>
<evidence type="ECO:0000313" key="2">
    <source>
        <dbReference type="EMBL" id="AEF81239.1"/>
    </source>
</evidence>
<name>F5Y980_LEAAZ</name>
<dbReference type="RefSeq" id="WP_015712322.1">
    <property type="nucleotide sequence ID" value="NC_015577.1"/>
</dbReference>
<proteinExistence type="predicted"/>
<dbReference type="PROSITE" id="PS51257">
    <property type="entry name" value="PROKAR_LIPOPROTEIN"/>
    <property type="match status" value="1"/>
</dbReference>
<reference evidence="2 3" key="2">
    <citation type="journal article" date="2011" name="ISME J.">
        <title>RNA-seq reveals cooperative metabolic interactions between two termite-gut spirochete species in co-culture.</title>
        <authorList>
            <person name="Rosenthal A.Z."/>
            <person name="Matson E.G."/>
            <person name="Eldar A."/>
            <person name="Leadbetter J.R."/>
        </authorList>
    </citation>
    <scope>NUCLEOTIDE SEQUENCE [LARGE SCALE GENOMIC DNA]</scope>
    <source>
        <strain evidence="3">ATCC BAA-888 / DSM 13862 / ZAS-9</strain>
    </source>
</reference>
<dbReference type="STRING" id="545695.TREAZ_3240"/>
<reference evidence="3" key="1">
    <citation type="submission" date="2009-12" db="EMBL/GenBank/DDBJ databases">
        <title>Complete sequence of Treponema azotonutricium strain ZAS-9.</title>
        <authorList>
            <person name="Tetu S.G."/>
            <person name="Matson E."/>
            <person name="Ren Q."/>
            <person name="Seshadri R."/>
            <person name="Elbourne L."/>
            <person name="Hassan K.A."/>
            <person name="Durkin A."/>
            <person name="Radune D."/>
            <person name="Mohamoud Y."/>
            <person name="Shay R."/>
            <person name="Jin S."/>
            <person name="Zhang X."/>
            <person name="Lucey K."/>
            <person name="Ballor N.R."/>
            <person name="Ottesen E."/>
            <person name="Rosenthal R."/>
            <person name="Allen A."/>
            <person name="Leadbetter J.R."/>
            <person name="Paulsen I.T."/>
        </authorList>
    </citation>
    <scope>NUCLEOTIDE SEQUENCE [LARGE SCALE GENOMIC DNA]</scope>
    <source>
        <strain evidence="3">ATCC BAA-888 / DSM 13862 / ZAS-9</strain>
    </source>
</reference>
<dbReference type="Proteomes" id="UP000009222">
    <property type="component" value="Chromosome"/>
</dbReference>
<protein>
    <submittedName>
        <fullName evidence="2">Putative lipoprotein</fullName>
    </submittedName>
</protein>
<sequence length="248" mass="25960">MVSKKKLALFTVNFLTLVLLLACSARIDGTLKQGGAADLILKTSLEPRMTSLIKSFQSMMGSSGSADLILDGQAIGKSMASAPGIASVSLKNTAPSAIEGTVGVSKAGDFLAVGEKKFVTYTDNTDTSANSANVKPSGRLVIALDLQTAPDVLALLSPDAVDYLNALMAPAATGESISRREYLNLVTTLYGKPIADEIQNAKIRASLNLPGPIAFIHGGTAVGSRADFEVPLLDLLVLDTPLFYEVSW</sequence>
<dbReference type="OrthoDB" id="360296at2"/>
<feature type="signal peptide" evidence="1">
    <location>
        <begin position="1"/>
        <end position="27"/>
    </location>
</feature>
<gene>
    <name evidence="2" type="ordered locus">TREAZ_3240</name>
</gene>
<dbReference type="HOGENOM" id="CLU_1085621_0_0_12"/>
<dbReference type="KEGG" id="taz:TREAZ_3240"/>
<dbReference type="AlphaFoldDB" id="F5Y980"/>
<accession>F5Y980</accession>
<dbReference type="eggNOG" id="ENOG5031CW2">
    <property type="taxonomic scope" value="Bacteria"/>
</dbReference>
<keyword evidence="3" id="KW-1185">Reference proteome</keyword>
<keyword evidence="2" id="KW-0449">Lipoprotein</keyword>
<feature type="chain" id="PRO_5003335775" evidence="1">
    <location>
        <begin position="28"/>
        <end position="248"/>
    </location>
</feature>
<organism evidence="2 3">
    <name type="scientific">Leadbettera azotonutricia (strain ATCC BAA-888 / DSM 13862 / ZAS-9)</name>
    <name type="common">Treponema azotonutricium</name>
    <dbReference type="NCBI Taxonomy" id="545695"/>
    <lineage>
        <taxon>Bacteria</taxon>
        <taxon>Pseudomonadati</taxon>
        <taxon>Spirochaetota</taxon>
        <taxon>Spirochaetia</taxon>
        <taxon>Spirochaetales</taxon>
        <taxon>Breznakiellaceae</taxon>
        <taxon>Leadbettera</taxon>
    </lineage>
</organism>